<comment type="caution">
    <text evidence="6">The sequence shown here is derived from an EMBL/GenBank/DDBJ whole genome shotgun (WGS) entry which is preliminary data.</text>
</comment>
<dbReference type="Gene3D" id="3.40.630.10">
    <property type="entry name" value="Zn peptidases"/>
    <property type="match status" value="1"/>
</dbReference>
<keyword evidence="4" id="KW-0862">Zinc</keyword>
<evidence type="ECO:0000313" key="7">
    <source>
        <dbReference type="Proteomes" id="UP000825933"/>
    </source>
</evidence>
<name>A0A8T5UM00_9EURY</name>
<keyword evidence="3" id="KW-0378">Hydrolase</keyword>
<dbReference type="InterPro" id="IPR055438">
    <property type="entry name" value="AstE_AspA_cat"/>
</dbReference>
<dbReference type="GO" id="GO:0016788">
    <property type="term" value="F:hydrolase activity, acting on ester bonds"/>
    <property type="evidence" value="ECO:0007669"/>
    <property type="project" value="InterPro"/>
</dbReference>
<feature type="domain" description="Succinylglutamate desuccinylase/Aspartoacylase catalytic" evidence="5">
    <location>
        <begin position="55"/>
        <end position="117"/>
    </location>
</feature>
<dbReference type="RefSeq" id="WP_223790550.1">
    <property type="nucleotide sequence ID" value="NZ_JAIOUQ010000003.1"/>
</dbReference>
<reference evidence="7" key="1">
    <citation type="journal article" date="2022" name="Microbiol. Resour. Announc.">
        <title>Draft Genome Sequence of a Methanogenic Archaeon from West Spitsbergen Permafrost.</title>
        <authorList>
            <person name="Trubitsyn V."/>
            <person name="Rivkina E."/>
            <person name="Shcherbakova V."/>
        </authorList>
    </citation>
    <scope>NUCLEOTIDE SEQUENCE [LARGE SCALE GENOMIC DNA]</scope>
    <source>
        <strain evidence="7">VT</strain>
    </source>
</reference>
<evidence type="ECO:0000256" key="2">
    <source>
        <dbReference type="ARBA" id="ARBA00022723"/>
    </source>
</evidence>
<evidence type="ECO:0000313" key="6">
    <source>
        <dbReference type="EMBL" id="MBZ2164902.1"/>
    </source>
</evidence>
<dbReference type="SUPFAM" id="SSF53187">
    <property type="entry name" value="Zn-dependent exopeptidases"/>
    <property type="match status" value="1"/>
</dbReference>
<evidence type="ECO:0000256" key="4">
    <source>
        <dbReference type="ARBA" id="ARBA00022833"/>
    </source>
</evidence>
<dbReference type="AlphaFoldDB" id="A0A8T5UM00"/>
<protein>
    <submittedName>
        <fullName evidence="6">Succinylglutamate desuccinylase/aspartoacylase family protein</fullName>
    </submittedName>
</protein>
<sequence length="240" mass="26285">MVLKDDITIISNKTGGIVNKNENLMAYVPEGYTCTQLINAAKHGTPMLKIGFSSPKIMITAGVHGNELPAQIAALWLAEELKDKNINGTVYIIPFAIPDATMKNSRRFKGFDMNRSASKEGSISNKILNAIDDLNIVSISDFHSTKPRSNPGIESVFCSKNPCPESYIIAKYITKSMSSKIICHSTAGSLYSGAIEDECNIRGIAAVTCEVVSENCEVTHGSPERSYLQMIYYLKYFGLI</sequence>
<dbReference type="Pfam" id="PF24827">
    <property type="entry name" value="AstE_AspA_cat"/>
    <property type="match status" value="1"/>
</dbReference>
<evidence type="ECO:0000259" key="5">
    <source>
        <dbReference type="Pfam" id="PF24827"/>
    </source>
</evidence>
<dbReference type="EMBL" id="JAIOUQ010000003">
    <property type="protein sequence ID" value="MBZ2164902.1"/>
    <property type="molecule type" value="Genomic_DNA"/>
</dbReference>
<proteinExistence type="predicted"/>
<accession>A0A8T5UM00</accession>
<evidence type="ECO:0000256" key="1">
    <source>
        <dbReference type="ARBA" id="ARBA00001947"/>
    </source>
</evidence>
<gene>
    <name evidence="6" type="ORF">K8N75_02400</name>
</gene>
<organism evidence="6 7">
    <name type="scientific">Methanobacterium spitsbergense</name>
    <dbReference type="NCBI Taxonomy" id="2874285"/>
    <lineage>
        <taxon>Archaea</taxon>
        <taxon>Methanobacteriati</taxon>
        <taxon>Methanobacteriota</taxon>
        <taxon>Methanomada group</taxon>
        <taxon>Methanobacteria</taxon>
        <taxon>Methanobacteriales</taxon>
        <taxon>Methanobacteriaceae</taxon>
        <taxon>Methanobacterium</taxon>
    </lineage>
</organism>
<evidence type="ECO:0000256" key="3">
    <source>
        <dbReference type="ARBA" id="ARBA00022801"/>
    </source>
</evidence>
<dbReference type="GO" id="GO:0046872">
    <property type="term" value="F:metal ion binding"/>
    <property type="evidence" value="ECO:0007669"/>
    <property type="project" value="UniProtKB-KW"/>
</dbReference>
<comment type="cofactor">
    <cofactor evidence="1">
        <name>Zn(2+)</name>
        <dbReference type="ChEBI" id="CHEBI:29105"/>
    </cofactor>
</comment>
<keyword evidence="7" id="KW-1185">Reference proteome</keyword>
<keyword evidence="2" id="KW-0479">Metal-binding</keyword>
<dbReference type="Proteomes" id="UP000825933">
    <property type="component" value="Unassembled WGS sequence"/>
</dbReference>